<evidence type="ECO:0000313" key="1">
    <source>
        <dbReference type="EMBL" id="CAG8618026.1"/>
    </source>
</evidence>
<protein>
    <submittedName>
        <fullName evidence="1">4524_t:CDS:1</fullName>
    </submittedName>
</protein>
<organism evidence="1 2">
    <name type="scientific">Funneliformis mosseae</name>
    <name type="common">Endomycorrhizal fungus</name>
    <name type="synonym">Glomus mosseae</name>
    <dbReference type="NCBI Taxonomy" id="27381"/>
    <lineage>
        <taxon>Eukaryota</taxon>
        <taxon>Fungi</taxon>
        <taxon>Fungi incertae sedis</taxon>
        <taxon>Mucoromycota</taxon>
        <taxon>Glomeromycotina</taxon>
        <taxon>Glomeromycetes</taxon>
        <taxon>Glomerales</taxon>
        <taxon>Glomeraceae</taxon>
        <taxon>Funneliformis</taxon>
    </lineage>
</organism>
<comment type="caution">
    <text evidence="1">The sequence shown here is derived from an EMBL/GenBank/DDBJ whole genome shotgun (WGS) entry which is preliminary data.</text>
</comment>
<name>A0A9N9D0K7_FUNMO</name>
<sequence>MKLKGYRKNSQPQYRLTLFSNGLLQRPRDEVALYEITAVIADDAVKTSINKKNFLGDFKIPDGRMRLQYPNYDRSSSSGCSSKRQTKSCAQLVVLNVARFCINNFQIDYGLPQHFEIVTGALRILFVVL</sequence>
<keyword evidence="2" id="KW-1185">Reference proteome</keyword>
<dbReference type="AlphaFoldDB" id="A0A9N9D0K7"/>
<gene>
    <name evidence="1" type="ORF">FMOSSE_LOCUS9823</name>
</gene>
<accession>A0A9N9D0K7</accession>
<dbReference type="EMBL" id="CAJVPP010003011">
    <property type="protein sequence ID" value="CAG8618026.1"/>
    <property type="molecule type" value="Genomic_DNA"/>
</dbReference>
<reference evidence="1" key="1">
    <citation type="submission" date="2021-06" db="EMBL/GenBank/DDBJ databases">
        <authorList>
            <person name="Kallberg Y."/>
            <person name="Tangrot J."/>
            <person name="Rosling A."/>
        </authorList>
    </citation>
    <scope>NUCLEOTIDE SEQUENCE</scope>
    <source>
        <strain evidence="1">87-6 pot B 2015</strain>
    </source>
</reference>
<proteinExistence type="predicted"/>
<dbReference type="Proteomes" id="UP000789375">
    <property type="component" value="Unassembled WGS sequence"/>
</dbReference>
<evidence type="ECO:0000313" key="2">
    <source>
        <dbReference type="Proteomes" id="UP000789375"/>
    </source>
</evidence>